<proteinExistence type="predicted"/>
<name>A0ACC0IYF6_9ERIC</name>
<protein>
    <submittedName>
        <fullName evidence="1">Uncharacterized protein</fullName>
    </submittedName>
</protein>
<accession>A0ACC0IYF6</accession>
<evidence type="ECO:0000313" key="2">
    <source>
        <dbReference type="Proteomes" id="UP001060215"/>
    </source>
</evidence>
<keyword evidence="2" id="KW-1185">Reference proteome</keyword>
<dbReference type="EMBL" id="CM045758">
    <property type="protein sequence ID" value="KAI8030173.1"/>
    <property type="molecule type" value="Genomic_DNA"/>
</dbReference>
<reference evidence="1 2" key="1">
    <citation type="journal article" date="2022" name="Plant J.">
        <title>Chromosome-level genome of Camellia lanceoleosa provides a valuable resource for understanding genome evolution and self-incompatibility.</title>
        <authorList>
            <person name="Gong W."/>
            <person name="Xiao S."/>
            <person name="Wang L."/>
            <person name="Liao Z."/>
            <person name="Chang Y."/>
            <person name="Mo W."/>
            <person name="Hu G."/>
            <person name="Li W."/>
            <person name="Zhao G."/>
            <person name="Zhu H."/>
            <person name="Hu X."/>
            <person name="Ji K."/>
            <person name="Xiang X."/>
            <person name="Song Q."/>
            <person name="Yuan D."/>
            <person name="Jin S."/>
            <person name="Zhang L."/>
        </authorList>
    </citation>
    <scope>NUCLEOTIDE SEQUENCE [LARGE SCALE GENOMIC DNA]</scope>
    <source>
        <strain evidence="1">SQ_2022a</strain>
    </source>
</reference>
<evidence type="ECO:0000313" key="1">
    <source>
        <dbReference type="EMBL" id="KAI8030173.1"/>
    </source>
</evidence>
<comment type="caution">
    <text evidence="1">The sequence shown here is derived from an EMBL/GenBank/DDBJ whole genome shotgun (WGS) entry which is preliminary data.</text>
</comment>
<organism evidence="1 2">
    <name type="scientific">Camellia lanceoleosa</name>
    <dbReference type="NCBI Taxonomy" id="1840588"/>
    <lineage>
        <taxon>Eukaryota</taxon>
        <taxon>Viridiplantae</taxon>
        <taxon>Streptophyta</taxon>
        <taxon>Embryophyta</taxon>
        <taxon>Tracheophyta</taxon>
        <taxon>Spermatophyta</taxon>
        <taxon>Magnoliopsida</taxon>
        <taxon>eudicotyledons</taxon>
        <taxon>Gunneridae</taxon>
        <taxon>Pentapetalae</taxon>
        <taxon>asterids</taxon>
        <taxon>Ericales</taxon>
        <taxon>Theaceae</taxon>
        <taxon>Camellia</taxon>
    </lineage>
</organism>
<dbReference type="Proteomes" id="UP001060215">
    <property type="component" value="Chromosome 1"/>
</dbReference>
<gene>
    <name evidence="1" type="ORF">LOK49_LG01G01014</name>
</gene>
<sequence>MLIFNGSKSSSSPERWLSAFTYYNTTEAYLTHSNEIALNTTQSNASESILFLSSFCVRDQRASIPLFRFDSVTK</sequence>